<dbReference type="InterPro" id="IPR015943">
    <property type="entry name" value="WD40/YVTN_repeat-like_dom_sf"/>
</dbReference>
<name>A0ABT7VRJ9_9GAMM</name>
<feature type="chain" id="PRO_5045526890" evidence="1">
    <location>
        <begin position="28"/>
        <end position="328"/>
    </location>
</feature>
<evidence type="ECO:0000313" key="2">
    <source>
        <dbReference type="EMBL" id="MDM8562297.1"/>
    </source>
</evidence>
<sequence>MTKTTRYQNRLPFIILFLLTSINTVSAHNQASSNYKMSKDVMSNGGNQANSLNYQRLSTIGQPAIRRNISNNAILQSGFHHPSVSPATCQIYAVNDEGLNNSQFFTINIDDLTITELGQLYEEHDIEALAIHPKTNMIYAASGDNVKNGNKGNFYAVDGKTGQLVPVGSTGFNEIEDLAFSPDGTLWAWAKGDGLITINPTTGTGNLIIPPNASDVLVEGLTLSKDADDHTVFYGSVNTELWRYNMDTNTLDVPCTNLFGETEALEMVSDGLKILPAGFLLVGTHNVPFGLHAFNPENCEVIIADETLTNKFKDVEGIALPVEACAKE</sequence>
<dbReference type="Gene3D" id="2.130.10.10">
    <property type="entry name" value="YVTN repeat-like/Quinoprotein amine dehydrogenase"/>
    <property type="match status" value="1"/>
</dbReference>
<dbReference type="Proteomes" id="UP001171945">
    <property type="component" value="Unassembled WGS sequence"/>
</dbReference>
<keyword evidence="1" id="KW-0732">Signal</keyword>
<evidence type="ECO:0000256" key="1">
    <source>
        <dbReference type="SAM" id="SignalP"/>
    </source>
</evidence>
<dbReference type="SUPFAM" id="SSF75011">
    <property type="entry name" value="3-carboxy-cis,cis-mucoante lactonizing enzyme"/>
    <property type="match status" value="1"/>
</dbReference>
<reference evidence="2" key="1">
    <citation type="submission" date="2023-06" db="EMBL/GenBank/DDBJ databases">
        <title>Uncultivated large filamentous bacteria from sulfidic sediments reveal new species and different genomic features in energy metabolism and defense.</title>
        <authorList>
            <person name="Fonseca A."/>
        </authorList>
    </citation>
    <scope>NUCLEOTIDE SEQUENCE</scope>
    <source>
        <strain evidence="2">HSG4</strain>
    </source>
</reference>
<protein>
    <submittedName>
        <fullName evidence="2">Uncharacterized protein</fullName>
    </submittedName>
</protein>
<gene>
    <name evidence="2" type="ORF">QUF54_02985</name>
</gene>
<proteinExistence type="predicted"/>
<dbReference type="EMBL" id="JAUCGM010000108">
    <property type="protein sequence ID" value="MDM8562297.1"/>
    <property type="molecule type" value="Genomic_DNA"/>
</dbReference>
<organism evidence="2 3">
    <name type="scientific">Candidatus Marithioploca araucensis</name>
    <dbReference type="NCBI Taxonomy" id="70273"/>
    <lineage>
        <taxon>Bacteria</taxon>
        <taxon>Pseudomonadati</taxon>
        <taxon>Pseudomonadota</taxon>
        <taxon>Gammaproteobacteria</taxon>
        <taxon>Thiotrichales</taxon>
        <taxon>Thiotrichaceae</taxon>
        <taxon>Candidatus Marithioploca</taxon>
    </lineage>
</organism>
<keyword evidence="3" id="KW-1185">Reference proteome</keyword>
<comment type="caution">
    <text evidence="2">The sequence shown here is derived from an EMBL/GenBank/DDBJ whole genome shotgun (WGS) entry which is preliminary data.</text>
</comment>
<accession>A0ABT7VRJ9</accession>
<evidence type="ECO:0000313" key="3">
    <source>
        <dbReference type="Proteomes" id="UP001171945"/>
    </source>
</evidence>
<feature type="signal peptide" evidence="1">
    <location>
        <begin position="1"/>
        <end position="27"/>
    </location>
</feature>